<reference evidence="3" key="1">
    <citation type="submission" date="2017-02" db="EMBL/GenBank/DDBJ databases">
        <authorList>
            <person name="Varghese N."/>
            <person name="Submissions S."/>
        </authorList>
    </citation>
    <scope>NUCLEOTIDE SEQUENCE [LARGE SCALE GENOMIC DNA]</scope>
    <source>
        <strain evidence="3">ATCC 25662</strain>
    </source>
</reference>
<feature type="transmembrane region" description="Helical" evidence="1">
    <location>
        <begin position="42"/>
        <end position="60"/>
    </location>
</feature>
<feature type="transmembrane region" description="Helical" evidence="1">
    <location>
        <begin position="182"/>
        <end position="199"/>
    </location>
</feature>
<proteinExistence type="predicted"/>
<protein>
    <submittedName>
        <fullName evidence="2">Uncharacterized protein</fullName>
    </submittedName>
</protein>
<evidence type="ECO:0000256" key="1">
    <source>
        <dbReference type="SAM" id="Phobius"/>
    </source>
</evidence>
<dbReference type="RefSeq" id="WP_143254371.1">
    <property type="nucleotide sequence ID" value="NZ_FUWY01000001.1"/>
</dbReference>
<evidence type="ECO:0000313" key="3">
    <source>
        <dbReference type="Proteomes" id="UP000243297"/>
    </source>
</evidence>
<keyword evidence="1" id="KW-0812">Transmembrane</keyword>
<dbReference type="EMBL" id="FUWY01000001">
    <property type="protein sequence ID" value="SJZ41827.1"/>
    <property type="molecule type" value="Genomic_DNA"/>
</dbReference>
<accession>A0A1T4KHK4</accession>
<evidence type="ECO:0000313" key="2">
    <source>
        <dbReference type="EMBL" id="SJZ41827.1"/>
    </source>
</evidence>
<dbReference type="Proteomes" id="UP000243297">
    <property type="component" value="Unassembled WGS sequence"/>
</dbReference>
<keyword evidence="3" id="KW-1185">Reference proteome</keyword>
<dbReference type="AlphaFoldDB" id="A0A1T4KHK4"/>
<gene>
    <name evidence="2" type="ORF">SAMN02745191_0539</name>
</gene>
<keyword evidence="1" id="KW-0472">Membrane</keyword>
<feature type="transmembrane region" description="Helical" evidence="1">
    <location>
        <begin position="12"/>
        <end position="30"/>
    </location>
</feature>
<keyword evidence="1" id="KW-1133">Transmembrane helix</keyword>
<dbReference type="STRING" id="118967.SAMN02745191_0539"/>
<feature type="transmembrane region" description="Helical" evidence="1">
    <location>
        <begin position="205"/>
        <end position="227"/>
    </location>
</feature>
<organism evidence="2 3">
    <name type="scientific">Anaerorhabdus furcosa</name>
    <dbReference type="NCBI Taxonomy" id="118967"/>
    <lineage>
        <taxon>Bacteria</taxon>
        <taxon>Bacillati</taxon>
        <taxon>Bacillota</taxon>
        <taxon>Erysipelotrichia</taxon>
        <taxon>Erysipelotrichales</taxon>
        <taxon>Erysipelotrichaceae</taxon>
        <taxon>Anaerorhabdus</taxon>
    </lineage>
</organism>
<name>A0A1T4KHK4_9FIRM</name>
<sequence>MDYKKLTRFISIIALSLIVFYVWICIISLVDIRAKDNPVLNFIVVILPLFATYFTVCGILEGMKYYTKKKMNNLLKELKSETSKENILFNIKLLDNKMKYSLNELRKGILIQREAEARLKINYFENIDTLLKEYTKLDNASSELKKLMTELLSKILLSKNETDDEFSNSIKVKLNIIVKKKYELMIAATIIIAFILSVIEITTVNIGLFGISCIITVISLLGVYYLIYHHYMIQFDEEGMKSNHAFLNEIEWIDIINAGIIKKDSANRYYFVFELRNALTYYSKNRLQIPKEVLEIDKEKGFVIFIEAIESKLSQTELQQKINTMIKRSRKNKEGEKTC</sequence>